<evidence type="ECO:0000313" key="6">
    <source>
        <dbReference type="WBParaSite" id="GPUH_0000832701-mRNA-1"/>
    </source>
</evidence>
<protein>
    <recommendedName>
        <fullName evidence="2">Decapping nuclease</fullName>
        <ecNumber evidence="2">3.6.1.-</ecNumber>
    </recommendedName>
</protein>
<reference evidence="6" key="1">
    <citation type="submission" date="2016-06" db="UniProtKB">
        <authorList>
            <consortium name="WormBaseParasite"/>
        </authorList>
    </citation>
    <scope>IDENTIFICATION</scope>
</reference>
<gene>
    <name evidence="4" type="ORF">GPUH_LOCUS8320</name>
</gene>
<dbReference type="GO" id="GO:0003723">
    <property type="term" value="F:RNA binding"/>
    <property type="evidence" value="ECO:0007669"/>
    <property type="project" value="UniProtKB-KW"/>
</dbReference>
<accession>A0A183DHX7</accession>
<dbReference type="InterPro" id="IPR013961">
    <property type="entry name" value="RAI1"/>
</dbReference>
<comment type="cofactor">
    <cofactor evidence="2">
        <name>a divalent metal cation</name>
        <dbReference type="ChEBI" id="CHEBI:60240"/>
    </cofactor>
</comment>
<keyword evidence="2" id="KW-0540">Nuclease</keyword>
<name>A0A183DHX7_9BILA</name>
<dbReference type="PANTHER" id="PTHR12395:SF9">
    <property type="entry name" value="DECAPPING AND EXORIBONUCLEASE PROTEIN"/>
    <property type="match status" value="1"/>
</dbReference>
<evidence type="ECO:0000256" key="1">
    <source>
        <dbReference type="ARBA" id="ARBA00006562"/>
    </source>
</evidence>
<dbReference type="EMBL" id="UYRT01023946">
    <property type="protein sequence ID" value="VDK61844.1"/>
    <property type="molecule type" value="Genomic_DNA"/>
</dbReference>
<dbReference type="AlphaFoldDB" id="A0A183DHX7"/>
<dbReference type="GO" id="GO:0046872">
    <property type="term" value="F:metal ion binding"/>
    <property type="evidence" value="ECO:0007669"/>
    <property type="project" value="UniProtKB-KW"/>
</dbReference>
<dbReference type="PANTHER" id="PTHR12395">
    <property type="entry name" value="DOM-3 RELATED"/>
    <property type="match status" value="1"/>
</dbReference>
<dbReference type="OrthoDB" id="5853397at2759"/>
<dbReference type="Proteomes" id="UP000271098">
    <property type="component" value="Unassembled WGS sequence"/>
</dbReference>
<dbReference type="GO" id="GO:0004518">
    <property type="term" value="F:nuclease activity"/>
    <property type="evidence" value="ECO:0007669"/>
    <property type="project" value="UniProtKB-KW"/>
</dbReference>
<organism evidence="6">
    <name type="scientific">Gongylonema pulchrum</name>
    <dbReference type="NCBI Taxonomy" id="637853"/>
    <lineage>
        <taxon>Eukaryota</taxon>
        <taxon>Metazoa</taxon>
        <taxon>Ecdysozoa</taxon>
        <taxon>Nematoda</taxon>
        <taxon>Chromadorea</taxon>
        <taxon>Rhabditida</taxon>
        <taxon>Spirurina</taxon>
        <taxon>Spiruromorpha</taxon>
        <taxon>Spiruroidea</taxon>
        <taxon>Gongylonematidae</taxon>
        <taxon>Gongylonema</taxon>
    </lineage>
</organism>
<evidence type="ECO:0000313" key="5">
    <source>
        <dbReference type="Proteomes" id="UP000271098"/>
    </source>
</evidence>
<dbReference type="EC" id="3.6.1.-" evidence="2"/>
<dbReference type="Pfam" id="PF08652">
    <property type="entry name" value="RAI1"/>
    <property type="match status" value="1"/>
</dbReference>
<feature type="domain" description="RAI1-like" evidence="3">
    <location>
        <begin position="6"/>
        <end position="97"/>
    </location>
</feature>
<evidence type="ECO:0000313" key="4">
    <source>
        <dbReference type="EMBL" id="VDK61844.1"/>
    </source>
</evidence>
<comment type="function">
    <text evidence="2">Decapping enzyme for NAD-capped RNAs: specifically hydrolyzes the nicotinamide adenine dinucleotide (NAD) cap from a subset of RNAs by removing the entire NAD moiety from the 5'-end of an NAD-capped RNA.</text>
</comment>
<evidence type="ECO:0000256" key="2">
    <source>
        <dbReference type="RuleBase" id="RU367113"/>
    </source>
</evidence>
<reference evidence="4 5" key="2">
    <citation type="submission" date="2018-11" db="EMBL/GenBank/DDBJ databases">
        <authorList>
            <consortium name="Pathogen Informatics"/>
        </authorList>
    </citation>
    <scope>NUCLEOTIDE SEQUENCE [LARGE SCALE GENOMIC DNA]</scope>
</reference>
<sequence length="111" mass="12774">MIGNTVNYKHAAWKFGVIKYQNVHFLCVVKPAFKLCENSIANYQGLKFEQYMTSGINETYLPPVSSVEKFFVMIRRKLGNIRILFRSEVDCFDHAGSNQAVCCFFCQDSVE</sequence>
<dbReference type="GO" id="GO:0034353">
    <property type="term" value="F:mRNA 5'-diphosphatase activity"/>
    <property type="evidence" value="ECO:0007669"/>
    <property type="project" value="TreeGrafter"/>
</dbReference>
<dbReference type="GO" id="GO:0005829">
    <property type="term" value="C:cytosol"/>
    <property type="evidence" value="ECO:0007669"/>
    <property type="project" value="TreeGrafter"/>
</dbReference>
<evidence type="ECO:0000259" key="3">
    <source>
        <dbReference type="Pfam" id="PF08652"/>
    </source>
</evidence>
<dbReference type="GO" id="GO:0000956">
    <property type="term" value="P:nuclear-transcribed mRNA catabolic process"/>
    <property type="evidence" value="ECO:0007669"/>
    <property type="project" value="TreeGrafter"/>
</dbReference>
<dbReference type="GO" id="GO:0110155">
    <property type="term" value="P:NAD-cap decapping"/>
    <property type="evidence" value="ECO:0007669"/>
    <property type="project" value="TreeGrafter"/>
</dbReference>
<dbReference type="GO" id="GO:0005634">
    <property type="term" value="C:nucleus"/>
    <property type="evidence" value="ECO:0007669"/>
    <property type="project" value="UniProtKB-SubCell"/>
</dbReference>
<dbReference type="GO" id="GO:0000166">
    <property type="term" value="F:nucleotide binding"/>
    <property type="evidence" value="ECO:0007669"/>
    <property type="project" value="UniProtKB-KW"/>
</dbReference>
<keyword evidence="2" id="KW-0378">Hydrolase</keyword>
<keyword evidence="2" id="KW-0539">Nucleus</keyword>
<keyword evidence="5" id="KW-1185">Reference proteome</keyword>
<dbReference type="InterPro" id="IPR039039">
    <property type="entry name" value="RAI1-like_fam"/>
</dbReference>
<comment type="similarity">
    <text evidence="1 2">Belongs to the DXO/Dom3Z family.</text>
</comment>
<comment type="subcellular location">
    <subcellularLocation>
        <location evidence="2">Nucleus</location>
    </subcellularLocation>
</comment>
<proteinExistence type="inferred from homology"/>
<dbReference type="WBParaSite" id="GPUH_0000832701-mRNA-1">
    <property type="protein sequence ID" value="GPUH_0000832701-mRNA-1"/>
    <property type="gene ID" value="GPUH_0000832701"/>
</dbReference>
<keyword evidence="2" id="KW-0694">RNA-binding</keyword>
<keyword evidence="2" id="KW-0547">Nucleotide-binding</keyword>
<keyword evidence="2" id="KW-0479">Metal-binding</keyword>